<dbReference type="EMBL" id="VCGU01000010">
    <property type="protein sequence ID" value="TRY68492.1"/>
    <property type="molecule type" value="Genomic_DNA"/>
</dbReference>
<dbReference type="CDD" id="cd02440">
    <property type="entry name" value="AdoMet_MTases"/>
    <property type="match status" value="2"/>
</dbReference>
<dbReference type="PANTHER" id="PTHR43591">
    <property type="entry name" value="METHYLTRANSFERASE"/>
    <property type="match status" value="1"/>
</dbReference>
<evidence type="ECO:0000259" key="1">
    <source>
        <dbReference type="Pfam" id="PF08241"/>
    </source>
</evidence>
<keyword evidence="3" id="KW-1185">Reference proteome</keyword>
<organism evidence="2 3">
    <name type="scientific">Tigriopus californicus</name>
    <name type="common">Marine copepod</name>
    <dbReference type="NCBI Taxonomy" id="6832"/>
    <lineage>
        <taxon>Eukaryota</taxon>
        <taxon>Metazoa</taxon>
        <taxon>Ecdysozoa</taxon>
        <taxon>Arthropoda</taxon>
        <taxon>Crustacea</taxon>
        <taxon>Multicrustacea</taxon>
        <taxon>Hexanauplia</taxon>
        <taxon>Copepoda</taxon>
        <taxon>Harpacticoida</taxon>
        <taxon>Harpacticidae</taxon>
        <taxon>Tigriopus</taxon>
    </lineage>
</organism>
<evidence type="ECO:0000313" key="2">
    <source>
        <dbReference type="EMBL" id="TRY68492.1"/>
    </source>
</evidence>
<evidence type="ECO:0000313" key="3">
    <source>
        <dbReference type="Proteomes" id="UP000318571"/>
    </source>
</evidence>
<comment type="caution">
    <text evidence="2">The sequence shown here is derived from an EMBL/GenBank/DDBJ whole genome shotgun (WGS) entry which is preliminary data.</text>
</comment>
<dbReference type="AlphaFoldDB" id="A0A553NSS5"/>
<gene>
    <name evidence="2" type="ORF">TCAL_11274</name>
</gene>
<dbReference type="Gene3D" id="3.40.50.150">
    <property type="entry name" value="Vaccinia Virus protein VP39"/>
    <property type="match status" value="2"/>
</dbReference>
<reference evidence="2 3" key="1">
    <citation type="journal article" date="2018" name="Nat. Ecol. Evol.">
        <title>Genomic signatures of mitonuclear coevolution across populations of Tigriopus californicus.</title>
        <authorList>
            <person name="Barreto F.S."/>
            <person name="Watson E.T."/>
            <person name="Lima T.G."/>
            <person name="Willett C.S."/>
            <person name="Edmands S."/>
            <person name="Li W."/>
            <person name="Burton R.S."/>
        </authorList>
    </citation>
    <scope>NUCLEOTIDE SEQUENCE [LARGE SCALE GENOMIC DNA]</scope>
    <source>
        <strain evidence="2 3">San Diego</strain>
    </source>
</reference>
<dbReference type="Proteomes" id="UP000318571">
    <property type="component" value="Chromosome 1"/>
</dbReference>
<feature type="non-terminal residue" evidence="2">
    <location>
        <position position="1"/>
    </location>
</feature>
<dbReference type="STRING" id="6832.A0A553NSS5"/>
<dbReference type="GO" id="GO:0008757">
    <property type="term" value="F:S-adenosylmethionine-dependent methyltransferase activity"/>
    <property type="evidence" value="ECO:0007669"/>
    <property type="project" value="InterPro"/>
</dbReference>
<proteinExistence type="predicted"/>
<protein>
    <recommendedName>
        <fullName evidence="1">Methyltransferase type 11 domain-containing protein</fullName>
    </recommendedName>
</protein>
<dbReference type="PANTHER" id="PTHR43591:SF110">
    <property type="entry name" value="RHODANESE DOMAIN-CONTAINING PROTEIN"/>
    <property type="match status" value="1"/>
</dbReference>
<dbReference type="OMA" id="PEIACDA"/>
<sequence>YENYIGVEHVANQFLRLNLPKASEILDPSPGPGLLSARLQTKGYGNIDAIEDNPDDLKRLIQSNLYRTCIPKTVGGINSTGLKDDLYDAVVMVGGFCPSKMTPKAFNELLRITKPDGHLLWSIRADLHSKISDYKLLDDNISALEKSGKCVAMKWAENFRDPHSDLEGLLYLVKRIDTEDFKSTLPGEAQSDVVDCIKHDRLDELQQQHCLDDWSDRSEEDLVMVGQYSGHLKLCQAFYKLALPRNVEILDISCYTAAPGLVGMDLSNHGYVNVDGLDHKLKTLNNIRGHGRVYRNYILGKVDELGSIPVNDGKSMEYYLLVRVPNCNLFSIPESYDIVLTAGGFAPGKMMPSAFQELLRVLRPGGYVMWTMMDGFASKSQDYALFDVKIQDLVLERRWELLVGPVVFENFALHKKGRFYLLRKSHREVFALGSRRFSPHSSPKLHPRRGSLKIN</sequence>
<accession>A0A553NSS5</accession>
<name>A0A553NSS5_TIGCA</name>
<dbReference type="Pfam" id="PF08241">
    <property type="entry name" value="Methyltransf_11"/>
    <property type="match status" value="1"/>
</dbReference>
<dbReference type="InterPro" id="IPR013216">
    <property type="entry name" value="Methyltransf_11"/>
</dbReference>
<dbReference type="InterPro" id="IPR029063">
    <property type="entry name" value="SAM-dependent_MTases_sf"/>
</dbReference>
<dbReference type="SUPFAM" id="SSF53335">
    <property type="entry name" value="S-adenosyl-L-methionine-dependent methyltransferases"/>
    <property type="match status" value="2"/>
</dbReference>
<feature type="domain" description="Methyltransferase type 11" evidence="1">
    <location>
        <begin position="26"/>
        <end position="120"/>
    </location>
</feature>